<feature type="transmembrane region" description="Helical" evidence="6">
    <location>
        <begin position="277"/>
        <end position="297"/>
    </location>
</feature>
<keyword evidence="9" id="KW-1185">Reference proteome</keyword>
<evidence type="ECO:0000256" key="5">
    <source>
        <dbReference type="ARBA" id="ARBA00023136"/>
    </source>
</evidence>
<dbReference type="SUPFAM" id="SSF103473">
    <property type="entry name" value="MFS general substrate transporter"/>
    <property type="match status" value="1"/>
</dbReference>
<dbReference type="InterPro" id="IPR011701">
    <property type="entry name" value="MFS"/>
</dbReference>
<feature type="transmembrane region" description="Helical" evidence="6">
    <location>
        <begin position="58"/>
        <end position="77"/>
    </location>
</feature>
<evidence type="ECO:0000313" key="8">
    <source>
        <dbReference type="EMBL" id="KAB1990164.1"/>
    </source>
</evidence>
<dbReference type="CDD" id="cd17324">
    <property type="entry name" value="MFS_NepI_like"/>
    <property type="match status" value="1"/>
</dbReference>
<dbReference type="PROSITE" id="PS50850">
    <property type="entry name" value="MFS"/>
    <property type="match status" value="1"/>
</dbReference>
<evidence type="ECO:0000256" key="2">
    <source>
        <dbReference type="ARBA" id="ARBA00022475"/>
    </source>
</evidence>
<dbReference type="EMBL" id="WBKG01000002">
    <property type="protein sequence ID" value="KAB1990164.1"/>
    <property type="molecule type" value="Genomic_DNA"/>
</dbReference>
<reference evidence="8 9" key="1">
    <citation type="submission" date="2019-09" db="EMBL/GenBank/DDBJ databases">
        <title>Isolation and identification of active actinomycetes.</title>
        <authorList>
            <person name="Yu Z."/>
            <person name="Han C."/>
            <person name="Yu B."/>
        </authorList>
    </citation>
    <scope>NUCLEOTIDE SEQUENCE [LARGE SCALE GENOMIC DNA]</scope>
    <source>
        <strain evidence="8 9">NEAU-H2</strain>
    </source>
</reference>
<name>A0A7J5DNB1_9ACTN</name>
<comment type="subcellular location">
    <subcellularLocation>
        <location evidence="1">Cell membrane</location>
        <topology evidence="1">Multi-pass membrane protein</topology>
    </subcellularLocation>
</comment>
<dbReference type="InterPro" id="IPR050189">
    <property type="entry name" value="MFS_Efflux_Transporters"/>
</dbReference>
<gene>
    <name evidence="8" type="ORF">F8144_03690</name>
</gene>
<organism evidence="8 9">
    <name type="scientific">Streptomyces triticiradicis</name>
    <dbReference type="NCBI Taxonomy" id="2651189"/>
    <lineage>
        <taxon>Bacteria</taxon>
        <taxon>Bacillati</taxon>
        <taxon>Actinomycetota</taxon>
        <taxon>Actinomycetes</taxon>
        <taxon>Kitasatosporales</taxon>
        <taxon>Streptomycetaceae</taxon>
        <taxon>Streptomyces</taxon>
    </lineage>
</organism>
<keyword evidence="2" id="KW-1003">Cell membrane</keyword>
<evidence type="ECO:0000313" key="9">
    <source>
        <dbReference type="Proteomes" id="UP000442990"/>
    </source>
</evidence>
<keyword evidence="3 6" id="KW-0812">Transmembrane</keyword>
<dbReference type="AlphaFoldDB" id="A0A7J5DNB1"/>
<evidence type="ECO:0000256" key="3">
    <source>
        <dbReference type="ARBA" id="ARBA00022692"/>
    </source>
</evidence>
<dbReference type="Gene3D" id="1.20.1250.20">
    <property type="entry name" value="MFS general substrate transporter like domains"/>
    <property type="match status" value="1"/>
</dbReference>
<dbReference type="Proteomes" id="UP000442990">
    <property type="component" value="Unassembled WGS sequence"/>
</dbReference>
<dbReference type="RefSeq" id="WP_151467758.1">
    <property type="nucleotide sequence ID" value="NZ_WBKG01000002.1"/>
</dbReference>
<dbReference type="InterPro" id="IPR020846">
    <property type="entry name" value="MFS_dom"/>
</dbReference>
<dbReference type="InterPro" id="IPR036259">
    <property type="entry name" value="MFS_trans_sf"/>
</dbReference>
<dbReference type="GO" id="GO:0022857">
    <property type="term" value="F:transmembrane transporter activity"/>
    <property type="evidence" value="ECO:0007669"/>
    <property type="project" value="InterPro"/>
</dbReference>
<dbReference type="PANTHER" id="PTHR43124:SF3">
    <property type="entry name" value="CHLORAMPHENICOL EFFLUX PUMP RV0191"/>
    <property type="match status" value="1"/>
</dbReference>
<evidence type="ECO:0000256" key="6">
    <source>
        <dbReference type="SAM" id="Phobius"/>
    </source>
</evidence>
<feature type="transmembrane region" description="Helical" evidence="6">
    <location>
        <begin position="253"/>
        <end position="270"/>
    </location>
</feature>
<feature type="transmembrane region" description="Helical" evidence="6">
    <location>
        <begin position="303"/>
        <end position="323"/>
    </location>
</feature>
<accession>A0A7J5DNB1</accession>
<feature type="transmembrane region" description="Helical" evidence="6">
    <location>
        <begin position="84"/>
        <end position="103"/>
    </location>
</feature>
<feature type="transmembrane region" description="Helical" evidence="6">
    <location>
        <begin position="142"/>
        <end position="164"/>
    </location>
</feature>
<sequence length="403" mass="40531">MTTTTASRARRAALPWSALLALGTAVFITSLTETLPAGVLPEMSSTLGMSSGATGQTVTVYAVGTASTAIPLSAATASVPRKPLLLAAMTVFLVANTLTAAAPGYAVLLAARFLAGVAAGLAWAILAGYARRIAPPGLEGRAIAIAMTGIPLALSLGVPAGTLVGQHVGWRAAFAAVSVVTLAVIAWIVRSVPATGRPEAANTTRATTRQTMGVPGVAAIMTMVVTFVLGHTIIYAYIAPYLRHAGLGSSTDTILLAFGIACLGSIWYVGRRIDRHLRVLASTGAALFTLSTAAFAVTTAHPVVWAAAAVVWGLGWGGMPTLLQTAAGHAGTRRGPAVADTAQAVLVTLWNAAMALGGIIGGAVLQGIGVTAVVTAASVLGAAGLLTVAVARHRAFPPVRTAP</sequence>
<evidence type="ECO:0000256" key="1">
    <source>
        <dbReference type="ARBA" id="ARBA00004651"/>
    </source>
</evidence>
<protein>
    <submittedName>
        <fullName evidence="8">MFS transporter</fullName>
    </submittedName>
</protein>
<feature type="domain" description="Major facilitator superfamily (MFS) profile" evidence="7">
    <location>
        <begin position="18"/>
        <end position="395"/>
    </location>
</feature>
<comment type="caution">
    <text evidence="8">The sequence shown here is derived from an EMBL/GenBank/DDBJ whole genome shotgun (WGS) entry which is preliminary data.</text>
</comment>
<dbReference type="Pfam" id="PF07690">
    <property type="entry name" value="MFS_1"/>
    <property type="match status" value="1"/>
</dbReference>
<feature type="transmembrane region" description="Helical" evidence="6">
    <location>
        <begin position="213"/>
        <end position="238"/>
    </location>
</feature>
<feature type="transmembrane region" description="Helical" evidence="6">
    <location>
        <begin position="344"/>
        <end position="364"/>
    </location>
</feature>
<feature type="transmembrane region" description="Helical" evidence="6">
    <location>
        <begin position="109"/>
        <end position="130"/>
    </location>
</feature>
<feature type="transmembrane region" description="Helical" evidence="6">
    <location>
        <begin position="170"/>
        <end position="192"/>
    </location>
</feature>
<proteinExistence type="predicted"/>
<feature type="transmembrane region" description="Helical" evidence="6">
    <location>
        <begin position="370"/>
        <end position="391"/>
    </location>
</feature>
<dbReference type="GO" id="GO:0005886">
    <property type="term" value="C:plasma membrane"/>
    <property type="evidence" value="ECO:0007669"/>
    <property type="project" value="UniProtKB-SubCell"/>
</dbReference>
<evidence type="ECO:0000259" key="7">
    <source>
        <dbReference type="PROSITE" id="PS50850"/>
    </source>
</evidence>
<evidence type="ECO:0000256" key="4">
    <source>
        <dbReference type="ARBA" id="ARBA00022989"/>
    </source>
</evidence>
<keyword evidence="4 6" id="KW-1133">Transmembrane helix</keyword>
<dbReference type="PANTHER" id="PTHR43124">
    <property type="entry name" value="PURINE EFFLUX PUMP PBUE"/>
    <property type="match status" value="1"/>
</dbReference>
<keyword evidence="5 6" id="KW-0472">Membrane</keyword>